<dbReference type="GO" id="GO:0005739">
    <property type="term" value="C:mitochondrion"/>
    <property type="evidence" value="ECO:0007669"/>
    <property type="project" value="UniProtKB-SubCell"/>
</dbReference>
<keyword evidence="10" id="KW-1185">Reference proteome</keyword>
<keyword evidence="3" id="KW-0812">Transmembrane</keyword>
<proteinExistence type="predicted"/>
<evidence type="ECO:0000313" key="9">
    <source>
        <dbReference type="EMBL" id="GBE79286.1"/>
    </source>
</evidence>
<dbReference type="InterPro" id="IPR024461">
    <property type="entry name" value="CCDC90-like"/>
</dbReference>
<dbReference type="STRING" id="139825.A0A401GAS7"/>
<feature type="region of interest" description="Disordered" evidence="8">
    <location>
        <begin position="51"/>
        <end position="158"/>
    </location>
</feature>
<comment type="caution">
    <text evidence="9">The sequence shown here is derived from an EMBL/GenBank/DDBJ whole genome shotgun (WGS) entry which is preliminary data.</text>
</comment>
<dbReference type="InParanoid" id="A0A401GAS7"/>
<feature type="compositionally biased region" description="Low complexity" evidence="8">
    <location>
        <begin position="64"/>
        <end position="86"/>
    </location>
</feature>
<feature type="compositionally biased region" description="Low complexity" evidence="8">
    <location>
        <begin position="93"/>
        <end position="111"/>
    </location>
</feature>
<evidence type="ECO:0008006" key="11">
    <source>
        <dbReference type="Google" id="ProtNLM"/>
    </source>
</evidence>
<evidence type="ECO:0000256" key="8">
    <source>
        <dbReference type="SAM" id="MobiDB-lite"/>
    </source>
</evidence>
<keyword evidence="4" id="KW-1133">Transmembrane helix</keyword>
<organism evidence="9 10">
    <name type="scientific">Sparassis crispa</name>
    <dbReference type="NCBI Taxonomy" id="139825"/>
    <lineage>
        <taxon>Eukaryota</taxon>
        <taxon>Fungi</taxon>
        <taxon>Dikarya</taxon>
        <taxon>Basidiomycota</taxon>
        <taxon>Agaricomycotina</taxon>
        <taxon>Agaricomycetes</taxon>
        <taxon>Polyporales</taxon>
        <taxon>Sparassidaceae</taxon>
        <taxon>Sparassis</taxon>
    </lineage>
</organism>
<dbReference type="Pfam" id="PF07798">
    <property type="entry name" value="CCDC90-like"/>
    <property type="match status" value="1"/>
</dbReference>
<name>A0A401GAS7_9APHY</name>
<dbReference type="Proteomes" id="UP000287166">
    <property type="component" value="Unassembled WGS sequence"/>
</dbReference>
<gene>
    <name evidence="9" type="ORF">SCP_0204840</name>
</gene>
<comment type="subcellular location">
    <subcellularLocation>
        <location evidence="2">Membrane</location>
    </subcellularLocation>
    <subcellularLocation>
        <location evidence="1">Mitochondrion</location>
    </subcellularLocation>
</comment>
<keyword evidence="5" id="KW-0175">Coiled coil</keyword>
<evidence type="ECO:0000256" key="3">
    <source>
        <dbReference type="ARBA" id="ARBA00022692"/>
    </source>
</evidence>
<protein>
    <recommendedName>
        <fullName evidence="11">DUF1640-domain-containing protein</fullName>
    </recommendedName>
</protein>
<dbReference type="GeneID" id="38776203"/>
<feature type="region of interest" description="Disordered" evidence="8">
    <location>
        <begin position="339"/>
        <end position="367"/>
    </location>
</feature>
<evidence type="ECO:0000256" key="1">
    <source>
        <dbReference type="ARBA" id="ARBA00004173"/>
    </source>
</evidence>
<dbReference type="PANTHER" id="PTHR14360">
    <property type="entry name" value="PROTEIN FMP32, MITOCHONDRIAL"/>
    <property type="match status" value="1"/>
</dbReference>
<dbReference type="Gene3D" id="1.20.5.340">
    <property type="match status" value="1"/>
</dbReference>
<keyword evidence="7" id="KW-0472">Membrane</keyword>
<reference evidence="9 10" key="1">
    <citation type="journal article" date="2018" name="Sci. Rep.">
        <title>Genome sequence of the cauliflower mushroom Sparassis crispa (Hanabiratake) and its association with beneficial usage.</title>
        <authorList>
            <person name="Kiyama R."/>
            <person name="Furutani Y."/>
            <person name="Kawaguchi K."/>
            <person name="Nakanishi T."/>
        </authorList>
    </citation>
    <scope>NUCLEOTIDE SEQUENCE [LARGE SCALE GENOMIC DNA]</scope>
</reference>
<accession>A0A401GAS7</accession>
<dbReference type="EMBL" id="BFAD01000002">
    <property type="protein sequence ID" value="GBE79286.1"/>
    <property type="molecule type" value="Genomic_DNA"/>
</dbReference>
<feature type="compositionally biased region" description="Pro residues" evidence="8">
    <location>
        <begin position="127"/>
        <end position="136"/>
    </location>
</feature>
<dbReference type="RefSeq" id="XP_027610199.1">
    <property type="nucleotide sequence ID" value="XM_027754398.1"/>
</dbReference>
<keyword evidence="6" id="KW-0496">Mitochondrion</keyword>
<dbReference type="PANTHER" id="PTHR14360:SF12">
    <property type="entry name" value="MOZ PROTEIN REPRESENTS A CHROMATIN-ASSOCIATED ACETYLTRANSFERASE"/>
    <property type="match status" value="1"/>
</dbReference>
<evidence type="ECO:0000256" key="4">
    <source>
        <dbReference type="ARBA" id="ARBA00022989"/>
    </source>
</evidence>
<evidence type="ECO:0000256" key="2">
    <source>
        <dbReference type="ARBA" id="ARBA00004370"/>
    </source>
</evidence>
<evidence type="ECO:0000313" key="10">
    <source>
        <dbReference type="Proteomes" id="UP000287166"/>
    </source>
</evidence>
<evidence type="ECO:0000256" key="7">
    <source>
        <dbReference type="ARBA" id="ARBA00023136"/>
    </source>
</evidence>
<dbReference type="GO" id="GO:0016020">
    <property type="term" value="C:membrane"/>
    <property type="evidence" value="ECO:0007669"/>
    <property type="project" value="UniProtKB-SubCell"/>
</dbReference>
<dbReference type="AlphaFoldDB" id="A0A401GAS7"/>
<sequence length="367" mass="40959">MGRPTKYGNSLFWTSAWTHPPKRGNKLFPQPLMILCKVLPLRRPVFVRNVYTSSSSRGSRRARTYGSPAISDPPSDPSSSSQPSISLAHPKDPALSGSSSSVPPSSSTSDHPPSRDADQGPSASSYLPPPEPPVPHLPGSALPSPHHPEELTSFGPYTTPPFNTHKFFREIELWFPEPTARTLMRATRALLVDRLGRVRREALTTKDLESQAYLFKAALSELRTETTMLTRNEAAAMKTATSALRREVDTLNGRMKEDINALKHEIQMELDSRKNESKNESKQFDIIVEEVLNKSLVSLSDMRTDMEEVRWDNLRKSVAGLSGFLLVIVLAMELLKYQPKPRPPKQSSPELPTFQPELVEATQVWTP</sequence>
<dbReference type="OrthoDB" id="1552at2759"/>
<evidence type="ECO:0000256" key="6">
    <source>
        <dbReference type="ARBA" id="ARBA00023128"/>
    </source>
</evidence>
<evidence type="ECO:0000256" key="5">
    <source>
        <dbReference type="ARBA" id="ARBA00023054"/>
    </source>
</evidence>